<sequence length="199" mass="21197">KERMSQLKRVLVYGGSGALGEHLVNHFKAKNYWVVSVDMRESKEASVNILVDVSQSLEEQAKSIEQSLSKELTDNKLNAILNVAGGWAGGNAGSDKFLLNADLMWKQSVWSSLISASLASKHLTESGILTLPGAAAALNATPGMIAYGVAKSAVHQLTKSLAFNEASDDTKSGLPAGTFVAALAPVTLDTPMNRKWMPK</sequence>
<evidence type="ECO:0000256" key="1">
    <source>
        <dbReference type="ARBA" id="ARBA00006484"/>
    </source>
</evidence>
<evidence type="ECO:0000256" key="4">
    <source>
        <dbReference type="ARBA" id="ARBA00023002"/>
    </source>
</evidence>
<dbReference type="PRINTS" id="PR00081">
    <property type="entry name" value="GDHRDH"/>
</dbReference>
<organism evidence="9 10">
    <name type="scientific">Sphagnum jensenii</name>
    <dbReference type="NCBI Taxonomy" id="128206"/>
    <lineage>
        <taxon>Eukaryota</taxon>
        <taxon>Viridiplantae</taxon>
        <taxon>Streptophyta</taxon>
        <taxon>Embryophyta</taxon>
        <taxon>Bryophyta</taxon>
        <taxon>Sphagnophytina</taxon>
        <taxon>Sphagnopsida</taxon>
        <taxon>Sphagnales</taxon>
        <taxon>Sphagnaceae</taxon>
        <taxon>Sphagnum</taxon>
    </lineage>
</organism>
<dbReference type="InterPro" id="IPR002347">
    <property type="entry name" value="SDR_fam"/>
</dbReference>
<dbReference type="Gene3D" id="3.40.50.720">
    <property type="entry name" value="NAD(P)-binding Rossmann-like Domain"/>
    <property type="match status" value="1"/>
</dbReference>
<dbReference type="SUPFAM" id="SSF51735">
    <property type="entry name" value="NAD(P)-binding Rossmann-fold domains"/>
    <property type="match status" value="1"/>
</dbReference>
<comment type="similarity">
    <text evidence="1">Belongs to the short-chain dehydrogenases/reductases (SDR) family.</text>
</comment>
<evidence type="ECO:0000256" key="5">
    <source>
        <dbReference type="ARBA" id="ARBA00023007"/>
    </source>
</evidence>
<dbReference type="Proteomes" id="UP001497444">
    <property type="component" value="Unassembled WGS sequence"/>
</dbReference>
<comment type="caution">
    <text evidence="9">The sequence shown here is derived from an EMBL/GenBank/DDBJ whole genome shotgun (WGS) entry which is preliminary data.</text>
</comment>
<dbReference type="PANTHER" id="PTHR15104:SF0">
    <property type="entry name" value="DIHYDROPTERIDINE REDUCTASE"/>
    <property type="match status" value="1"/>
</dbReference>
<dbReference type="EMBL" id="CAXAQS010000870">
    <property type="protein sequence ID" value="CAK9253476.1"/>
    <property type="molecule type" value="Genomic_DNA"/>
</dbReference>
<comment type="subunit">
    <text evidence="2">Homodimer.</text>
</comment>
<feature type="non-terminal residue" evidence="9">
    <location>
        <position position="199"/>
    </location>
</feature>
<gene>
    <name evidence="9" type="ORF">CSSPJE1EN1_LOCUS28854</name>
</gene>
<dbReference type="PROSITE" id="PS00061">
    <property type="entry name" value="ADH_SHORT"/>
    <property type="match status" value="1"/>
</dbReference>
<keyword evidence="3" id="KW-0521">NADP</keyword>
<accession>A0ABP0VG98</accession>
<keyword evidence="4" id="KW-0560">Oxidoreductase</keyword>
<proteinExistence type="inferred from homology"/>
<evidence type="ECO:0000313" key="9">
    <source>
        <dbReference type="EMBL" id="CAK9253476.1"/>
    </source>
</evidence>
<keyword evidence="10" id="KW-1185">Reference proteome</keyword>
<evidence type="ECO:0000256" key="8">
    <source>
        <dbReference type="ARBA" id="ARBA00041348"/>
    </source>
</evidence>
<dbReference type="Pfam" id="PF00106">
    <property type="entry name" value="adh_short"/>
    <property type="match status" value="1"/>
</dbReference>
<dbReference type="InterPro" id="IPR020904">
    <property type="entry name" value="Sc_DH/Rdtase_CS"/>
</dbReference>
<evidence type="ECO:0000256" key="2">
    <source>
        <dbReference type="ARBA" id="ARBA00011738"/>
    </source>
</evidence>
<keyword evidence="5" id="KW-0783">Tetrahydrobiopterin biosynthesis</keyword>
<dbReference type="PANTHER" id="PTHR15104">
    <property type="entry name" value="DIHYDROPTERIDINE REDUCTASE"/>
    <property type="match status" value="1"/>
</dbReference>
<dbReference type="InterPro" id="IPR036291">
    <property type="entry name" value="NAD(P)-bd_dom_sf"/>
</dbReference>
<evidence type="ECO:0000256" key="7">
    <source>
        <dbReference type="ARBA" id="ARBA00039520"/>
    </source>
</evidence>
<name>A0ABP0VG98_9BRYO</name>
<evidence type="ECO:0000256" key="3">
    <source>
        <dbReference type="ARBA" id="ARBA00022857"/>
    </source>
</evidence>
<dbReference type="EC" id="1.5.1.34" evidence="6"/>
<reference evidence="9" key="1">
    <citation type="submission" date="2024-02" db="EMBL/GenBank/DDBJ databases">
        <authorList>
            <consortium name="ELIXIR-Norway"/>
            <consortium name="Elixir Norway"/>
        </authorList>
    </citation>
    <scope>NUCLEOTIDE SEQUENCE</scope>
</reference>
<protein>
    <recommendedName>
        <fullName evidence="7">Dihydropteridine reductase</fullName>
        <ecNumber evidence="6">1.5.1.34</ecNumber>
    </recommendedName>
    <alternativeName>
        <fullName evidence="8">Quinoid dihydropteridine reductase</fullName>
    </alternativeName>
</protein>
<evidence type="ECO:0000256" key="6">
    <source>
        <dbReference type="ARBA" id="ARBA00039153"/>
    </source>
</evidence>
<feature type="non-terminal residue" evidence="9">
    <location>
        <position position="1"/>
    </location>
</feature>
<evidence type="ECO:0000313" key="10">
    <source>
        <dbReference type="Proteomes" id="UP001497444"/>
    </source>
</evidence>